<accession>A0A3B0W4G4</accession>
<dbReference type="PANTHER" id="PTHR45663">
    <property type="entry name" value="GEO12009P1"/>
    <property type="match status" value="1"/>
</dbReference>
<dbReference type="InterPro" id="IPR013766">
    <property type="entry name" value="Thioredoxin_domain"/>
</dbReference>
<dbReference type="AlphaFoldDB" id="A0A3B0W4G4"/>
<dbReference type="Pfam" id="PF00085">
    <property type="entry name" value="Thioredoxin"/>
    <property type="match status" value="1"/>
</dbReference>
<dbReference type="GO" id="GO:0015035">
    <property type="term" value="F:protein-disulfide reductase activity"/>
    <property type="evidence" value="ECO:0007669"/>
    <property type="project" value="TreeGrafter"/>
</dbReference>
<gene>
    <name evidence="5" type="ORF">MNBD_DELTA03-242</name>
</gene>
<evidence type="ECO:0000256" key="3">
    <source>
        <dbReference type="ARBA" id="ARBA00023157"/>
    </source>
</evidence>
<dbReference type="PANTHER" id="PTHR45663:SF11">
    <property type="entry name" value="GEO12009P1"/>
    <property type="match status" value="1"/>
</dbReference>
<dbReference type="GO" id="GO:0005737">
    <property type="term" value="C:cytoplasm"/>
    <property type="evidence" value="ECO:0007669"/>
    <property type="project" value="TreeGrafter"/>
</dbReference>
<dbReference type="SUPFAM" id="SSF52833">
    <property type="entry name" value="Thioredoxin-like"/>
    <property type="match status" value="1"/>
</dbReference>
<protein>
    <submittedName>
        <fullName evidence="5">Thioredoxin</fullName>
    </submittedName>
</protein>
<organism evidence="5">
    <name type="scientific">hydrothermal vent metagenome</name>
    <dbReference type="NCBI Taxonomy" id="652676"/>
    <lineage>
        <taxon>unclassified sequences</taxon>
        <taxon>metagenomes</taxon>
        <taxon>ecological metagenomes</taxon>
    </lineage>
</organism>
<evidence type="ECO:0000256" key="1">
    <source>
        <dbReference type="ARBA" id="ARBA00022448"/>
    </source>
</evidence>
<keyword evidence="3" id="KW-1015">Disulfide bond</keyword>
<keyword evidence="2" id="KW-0249">Electron transport</keyword>
<sequence length="146" mass="15790">MNSIIVTCASCAKKNKISADKQHLRPKCGNCGAPISLQEQAVPVELDDYSFPDFVKQASLPVMVDFFSPTCGPCQMMAPIVQALAPKYINKIIVAKLDTSRNPQTASFFNIRGVPSFLFFKNGGLVDQIAGAVPEAVLEQKISSLL</sequence>
<name>A0A3B0W4G4_9ZZZZ</name>
<evidence type="ECO:0000259" key="4">
    <source>
        <dbReference type="PROSITE" id="PS51352"/>
    </source>
</evidence>
<dbReference type="EMBL" id="UOEX01000284">
    <property type="protein sequence ID" value="VAW39506.1"/>
    <property type="molecule type" value="Genomic_DNA"/>
</dbReference>
<dbReference type="PROSITE" id="PS00194">
    <property type="entry name" value="THIOREDOXIN_1"/>
    <property type="match status" value="1"/>
</dbReference>
<dbReference type="InterPro" id="IPR036249">
    <property type="entry name" value="Thioredoxin-like_sf"/>
</dbReference>
<dbReference type="InterPro" id="IPR017937">
    <property type="entry name" value="Thioredoxin_CS"/>
</dbReference>
<dbReference type="Gene3D" id="2.30.30.380">
    <property type="entry name" value="Zn-finger domain of Sec23/24"/>
    <property type="match status" value="1"/>
</dbReference>
<proteinExistence type="predicted"/>
<dbReference type="CDD" id="cd02947">
    <property type="entry name" value="TRX_family"/>
    <property type="match status" value="1"/>
</dbReference>
<dbReference type="Gene3D" id="3.40.30.10">
    <property type="entry name" value="Glutaredoxin"/>
    <property type="match status" value="1"/>
</dbReference>
<dbReference type="PROSITE" id="PS51352">
    <property type="entry name" value="THIOREDOXIN_2"/>
    <property type="match status" value="1"/>
</dbReference>
<evidence type="ECO:0000313" key="5">
    <source>
        <dbReference type="EMBL" id="VAW39506.1"/>
    </source>
</evidence>
<evidence type="ECO:0000256" key="2">
    <source>
        <dbReference type="ARBA" id="ARBA00022982"/>
    </source>
</evidence>
<keyword evidence="1" id="KW-0813">Transport</keyword>
<reference evidence="5" key="1">
    <citation type="submission" date="2018-06" db="EMBL/GenBank/DDBJ databases">
        <authorList>
            <person name="Zhirakovskaya E."/>
        </authorList>
    </citation>
    <scope>NUCLEOTIDE SEQUENCE</scope>
</reference>
<feature type="domain" description="Thioredoxin" evidence="4">
    <location>
        <begin position="26"/>
        <end position="146"/>
    </location>
</feature>